<proteinExistence type="predicted"/>
<reference evidence="3" key="1">
    <citation type="submission" date="2017-06" db="EMBL/GenBank/DDBJ databases">
        <title>Genome analysis of Fimbriiglobus ruber SP5, the first member of the order Planctomycetales with confirmed chitinolytic capability.</title>
        <authorList>
            <person name="Ravin N.V."/>
            <person name="Rakitin A.L."/>
            <person name="Ivanova A.A."/>
            <person name="Beletsky A.V."/>
            <person name="Kulichevskaya I.S."/>
            <person name="Mardanov A.V."/>
            <person name="Dedysh S.N."/>
        </authorList>
    </citation>
    <scope>NUCLEOTIDE SEQUENCE [LARGE SCALE GENOMIC DNA]</scope>
    <source>
        <strain evidence="3">SP5</strain>
    </source>
</reference>
<organism evidence="2 3">
    <name type="scientific">Fimbriiglobus ruber</name>
    <dbReference type="NCBI Taxonomy" id="1908690"/>
    <lineage>
        <taxon>Bacteria</taxon>
        <taxon>Pseudomonadati</taxon>
        <taxon>Planctomycetota</taxon>
        <taxon>Planctomycetia</taxon>
        <taxon>Gemmatales</taxon>
        <taxon>Gemmataceae</taxon>
        <taxon>Fimbriiglobus</taxon>
    </lineage>
</organism>
<feature type="compositionally biased region" description="Basic residues" evidence="1">
    <location>
        <begin position="46"/>
        <end position="56"/>
    </location>
</feature>
<dbReference type="RefSeq" id="WP_161967936.1">
    <property type="nucleotide sequence ID" value="NZ_NIDE01000017.1"/>
</dbReference>
<name>A0A225D880_9BACT</name>
<keyword evidence="3" id="KW-1185">Reference proteome</keyword>
<comment type="caution">
    <text evidence="2">The sequence shown here is derived from an EMBL/GenBank/DDBJ whole genome shotgun (WGS) entry which is preliminary data.</text>
</comment>
<dbReference type="EMBL" id="NIDE01000017">
    <property type="protein sequence ID" value="OWK35834.1"/>
    <property type="molecule type" value="Genomic_DNA"/>
</dbReference>
<dbReference type="Proteomes" id="UP000214646">
    <property type="component" value="Unassembled WGS sequence"/>
</dbReference>
<dbReference type="OrthoDB" id="243364at2"/>
<feature type="region of interest" description="Disordered" evidence="1">
    <location>
        <begin position="37"/>
        <end position="56"/>
    </location>
</feature>
<evidence type="ECO:0000313" key="3">
    <source>
        <dbReference type="Proteomes" id="UP000214646"/>
    </source>
</evidence>
<sequence>MRRRVRHFKSVGRILNKLFSPNLEKTLTFLDDKLLPSTSNTVERGNHRHRKMQKTV</sequence>
<evidence type="ECO:0000313" key="2">
    <source>
        <dbReference type="EMBL" id="OWK35834.1"/>
    </source>
</evidence>
<protein>
    <submittedName>
        <fullName evidence="2">Uncharacterized protein</fullName>
    </submittedName>
</protein>
<gene>
    <name evidence="2" type="ORF">FRUB_08397</name>
</gene>
<accession>A0A225D880</accession>
<evidence type="ECO:0000256" key="1">
    <source>
        <dbReference type="SAM" id="MobiDB-lite"/>
    </source>
</evidence>
<dbReference type="AlphaFoldDB" id="A0A225D880"/>